<dbReference type="EMBL" id="QXGA01004079">
    <property type="protein sequence ID" value="KAE9076476.1"/>
    <property type="molecule type" value="Genomic_DNA"/>
</dbReference>
<feature type="compositionally biased region" description="Polar residues" evidence="1">
    <location>
        <begin position="139"/>
        <end position="156"/>
    </location>
</feature>
<reference evidence="6 7" key="1">
    <citation type="submission" date="2018-09" db="EMBL/GenBank/DDBJ databases">
        <title>Genomic investigation of the strawberry pathogen Phytophthora fragariae indicates pathogenicity is determined by transcriptional variation in three key races.</title>
        <authorList>
            <person name="Adams T.M."/>
            <person name="Armitage A.D."/>
            <person name="Sobczyk M.K."/>
            <person name="Bates H.J."/>
            <person name="Dunwell J.M."/>
            <person name="Nellist C.F."/>
            <person name="Harrison R.J."/>
        </authorList>
    </citation>
    <scope>NUCLEOTIDE SEQUENCE [LARGE SCALE GENOMIC DNA]</scope>
    <source>
        <strain evidence="4 5">NOV-5</strain>
        <strain evidence="3 7">ONT-3</strain>
        <strain evidence="2 6">SCRP245</strain>
    </source>
</reference>
<evidence type="ECO:0000313" key="7">
    <source>
        <dbReference type="Proteomes" id="UP000488956"/>
    </source>
</evidence>
<feature type="region of interest" description="Disordered" evidence="1">
    <location>
        <begin position="129"/>
        <end position="177"/>
    </location>
</feature>
<name>A0A6A3HC92_9STRA</name>
<dbReference type="Proteomes" id="UP000488956">
    <property type="component" value="Unassembled WGS sequence"/>
</dbReference>
<feature type="compositionally biased region" description="Basic and acidic residues" evidence="1">
    <location>
        <begin position="12"/>
        <end position="37"/>
    </location>
</feature>
<evidence type="ECO:0000313" key="6">
    <source>
        <dbReference type="Proteomes" id="UP000460718"/>
    </source>
</evidence>
<feature type="region of interest" description="Disordered" evidence="1">
    <location>
        <begin position="205"/>
        <end position="287"/>
    </location>
</feature>
<evidence type="ECO:0000313" key="2">
    <source>
        <dbReference type="EMBL" id="KAE8967516.1"/>
    </source>
</evidence>
<gene>
    <name evidence="4" type="ORF">PF006_g28121</name>
    <name evidence="3" type="ORF">PF010_g30859</name>
    <name evidence="2" type="ORF">PF011_g27528</name>
</gene>
<feature type="compositionally biased region" description="Basic and acidic residues" evidence="1">
    <location>
        <begin position="246"/>
        <end position="256"/>
    </location>
</feature>
<dbReference type="EMBL" id="QXFX01006284">
    <property type="protein sequence ID" value="KAE9058837.1"/>
    <property type="molecule type" value="Genomic_DNA"/>
</dbReference>
<organism evidence="2 6">
    <name type="scientific">Phytophthora fragariae</name>
    <dbReference type="NCBI Taxonomy" id="53985"/>
    <lineage>
        <taxon>Eukaryota</taxon>
        <taxon>Sar</taxon>
        <taxon>Stramenopiles</taxon>
        <taxon>Oomycota</taxon>
        <taxon>Peronosporomycetes</taxon>
        <taxon>Peronosporales</taxon>
        <taxon>Peronosporaceae</taxon>
        <taxon>Phytophthora</taxon>
    </lineage>
</organism>
<protein>
    <submittedName>
        <fullName evidence="2">Uncharacterized protein</fullName>
    </submittedName>
</protein>
<feature type="region of interest" description="Disordered" evidence="1">
    <location>
        <begin position="1"/>
        <end position="106"/>
    </location>
</feature>
<accession>A0A6A3HC92</accession>
<sequence length="287" mass="31711">MVRVPGSLGDSGFHRESAEDVQVKKEPGEEASSERGSMKTLLNETRSADRQIAGRNSVDGIEGDLETDLEDKPQYLPQVPSGTPAGLDASRNPLTKTTKAGSDRYTFAGKSIKLETEADRQLLLEVFAKRSRKLMPQKHPSTLVPSWDSSKETTVPRQKMKAPDLEDEEEKGSEPRWSEAALEFAYNRQELQKFIDRDPVLQILRPRQIGTPKGPVAAPTASEGSSARTSEVQIEEAEDCSYRSNRIRDSNRRIDRQTGVILPSRDEQVPDGTATSISQKDNSSGDS</sequence>
<proteinExistence type="predicted"/>
<evidence type="ECO:0000256" key="1">
    <source>
        <dbReference type="SAM" id="MobiDB-lite"/>
    </source>
</evidence>
<feature type="compositionally biased region" description="Polar residues" evidence="1">
    <location>
        <begin position="222"/>
        <end position="232"/>
    </location>
</feature>
<dbReference type="Proteomes" id="UP000460718">
    <property type="component" value="Unassembled WGS sequence"/>
</dbReference>
<evidence type="ECO:0000313" key="4">
    <source>
        <dbReference type="EMBL" id="KAE9076476.1"/>
    </source>
</evidence>
<feature type="compositionally biased region" description="Polar residues" evidence="1">
    <location>
        <begin position="273"/>
        <end position="287"/>
    </location>
</feature>
<evidence type="ECO:0000313" key="3">
    <source>
        <dbReference type="EMBL" id="KAE9058837.1"/>
    </source>
</evidence>
<dbReference type="EMBL" id="QXFW01004037">
    <property type="protein sequence ID" value="KAE8967516.1"/>
    <property type="molecule type" value="Genomic_DNA"/>
</dbReference>
<evidence type="ECO:0000313" key="5">
    <source>
        <dbReference type="Proteomes" id="UP000440732"/>
    </source>
</evidence>
<comment type="caution">
    <text evidence="2">The sequence shown here is derived from an EMBL/GenBank/DDBJ whole genome shotgun (WGS) entry which is preliminary data.</text>
</comment>
<dbReference type="AlphaFoldDB" id="A0A6A3HC92"/>
<dbReference type="Proteomes" id="UP000440732">
    <property type="component" value="Unassembled WGS sequence"/>
</dbReference>